<dbReference type="SUPFAM" id="SSF117892">
    <property type="entry name" value="Band 7/SPFH domain"/>
    <property type="match status" value="1"/>
</dbReference>
<feature type="region of interest" description="Disordered" evidence="4">
    <location>
        <begin position="573"/>
        <end position="616"/>
    </location>
</feature>
<feature type="region of interest" description="Disordered" evidence="4">
    <location>
        <begin position="270"/>
        <end position="289"/>
    </location>
</feature>
<dbReference type="InterPro" id="IPR001972">
    <property type="entry name" value="Stomatin_HflK_fam"/>
</dbReference>
<dbReference type="Gene3D" id="3.30.479.30">
    <property type="entry name" value="Band 7 domain"/>
    <property type="match status" value="1"/>
</dbReference>
<evidence type="ECO:0000256" key="2">
    <source>
        <dbReference type="ARBA" id="ARBA00008164"/>
    </source>
</evidence>
<keyword evidence="3" id="KW-0472">Membrane</keyword>
<dbReference type="PANTHER" id="PTHR10264">
    <property type="entry name" value="BAND 7 PROTEIN-RELATED"/>
    <property type="match status" value="1"/>
</dbReference>
<dbReference type="AlphaFoldDB" id="A0A915Q362"/>
<dbReference type="GO" id="GO:0005886">
    <property type="term" value="C:plasma membrane"/>
    <property type="evidence" value="ECO:0007669"/>
    <property type="project" value="InterPro"/>
</dbReference>
<dbReference type="PROSITE" id="PS01270">
    <property type="entry name" value="BAND_7"/>
    <property type="match status" value="1"/>
</dbReference>
<protein>
    <submittedName>
        <fullName evidence="7">Band 7 domain-containing protein</fullName>
    </submittedName>
</protein>
<keyword evidence="6" id="KW-1185">Reference proteome</keyword>
<comment type="subcellular location">
    <subcellularLocation>
        <location evidence="1">Membrane</location>
    </subcellularLocation>
</comment>
<feature type="compositionally biased region" description="Polar residues" evidence="4">
    <location>
        <begin position="530"/>
        <end position="544"/>
    </location>
</feature>
<evidence type="ECO:0000259" key="5">
    <source>
        <dbReference type="SMART" id="SM00244"/>
    </source>
</evidence>
<dbReference type="Proteomes" id="UP000887581">
    <property type="component" value="Unplaced"/>
</dbReference>
<reference evidence="7" key="1">
    <citation type="submission" date="2022-11" db="UniProtKB">
        <authorList>
            <consortium name="WormBaseParasite"/>
        </authorList>
    </citation>
    <scope>IDENTIFICATION</scope>
</reference>
<accession>A0A915Q362</accession>
<feature type="compositionally biased region" description="Basic residues" evidence="4">
    <location>
        <begin position="600"/>
        <end position="611"/>
    </location>
</feature>
<dbReference type="FunFam" id="3.30.479.30:FF:000002">
    <property type="entry name" value="band 7 protein AGAP004871"/>
    <property type="match status" value="1"/>
</dbReference>
<dbReference type="PANTHER" id="PTHR10264:SF19">
    <property type="entry name" value="AT06885P-RELATED"/>
    <property type="match status" value="1"/>
</dbReference>
<feature type="region of interest" description="Disordered" evidence="4">
    <location>
        <begin position="524"/>
        <end position="544"/>
    </location>
</feature>
<evidence type="ECO:0000313" key="7">
    <source>
        <dbReference type="WBParaSite" id="sdigi.contig847.g9887.t1"/>
    </source>
</evidence>
<dbReference type="Pfam" id="PF01145">
    <property type="entry name" value="Band_7"/>
    <property type="match status" value="1"/>
</dbReference>
<evidence type="ECO:0000256" key="3">
    <source>
        <dbReference type="ARBA" id="ARBA00023136"/>
    </source>
</evidence>
<feature type="domain" description="Band 7" evidence="5">
    <location>
        <begin position="9"/>
        <end position="164"/>
    </location>
</feature>
<dbReference type="InterPro" id="IPR043202">
    <property type="entry name" value="Band-7_stomatin-like"/>
</dbReference>
<dbReference type="SMART" id="SM00244">
    <property type="entry name" value="PHB"/>
    <property type="match status" value="1"/>
</dbReference>
<name>A0A915Q362_9BILA</name>
<sequence length="750" mass="83896">MSQLRQKLVVQEYERVVIFRLGRLMPGGAKGPGIFFIVPCIDTYRKVDLRVISFEVPPQEILSKDSVTVAVDAVVYFRISNATVSVTNVEDAARSTKLLAQTTLRNILGTKTLTEMLSDREAISLQMQITLDEATEPWGVKVERVEVKDVRLPIQLQRAMAAEAEAAREARAKVIVAEGEQKASHALKEAAEVIAESPSALQLRYLQTLNSISAEKNSTIIFPFPIDLLSSFFHRSTPKVVETPVASRRIRPCCLYKYPEWVQQMVDKHPGKENQRNISRKPNSTPNISLTSGYHRLGARKMASEISLVLKEATAKTETQSKPDETSINAITTAIPITYNITKNSRRQIRHEMNELARNKHRNDLLSSLLKQSIINRMQIKNDPNKNSLHQEDVIGKNVSILNIIRSYCPDKIDHSSEITDQNVQRSMKTMTDGDERGMIQTFTGMRKSTAKSVNARNFDNVTSDSFQTSNNITMPAVSASLTTSIRDNFSNFSSKNPSVDFIRICENDATNSGTINSTAAHCRKEKADSSSSENHIAERNSSLSKATNKYCNRSVTFADHVIVVEIEGRIRNTNSDQKQHESESSDEGSENVKSTGITQRRRQLRSKGRICSKDNEHFEKQKADVSDRWHEESLYEISQSSSSLTSTLSSDEDLTLNPMLSFTNHLNNSVGRDSDDSLIKNSANQLNDEYFIQNEKEKSESSSGGYDVNFATNGNKELLILTDIDSKDSEGNDVLFKGTNQSFVDAGKF</sequence>
<evidence type="ECO:0000256" key="4">
    <source>
        <dbReference type="SAM" id="MobiDB-lite"/>
    </source>
</evidence>
<evidence type="ECO:0000256" key="1">
    <source>
        <dbReference type="ARBA" id="ARBA00004370"/>
    </source>
</evidence>
<organism evidence="6 7">
    <name type="scientific">Setaria digitata</name>
    <dbReference type="NCBI Taxonomy" id="48799"/>
    <lineage>
        <taxon>Eukaryota</taxon>
        <taxon>Metazoa</taxon>
        <taxon>Ecdysozoa</taxon>
        <taxon>Nematoda</taxon>
        <taxon>Chromadorea</taxon>
        <taxon>Rhabditida</taxon>
        <taxon>Spirurina</taxon>
        <taxon>Spiruromorpha</taxon>
        <taxon>Filarioidea</taxon>
        <taxon>Setariidae</taxon>
        <taxon>Setaria</taxon>
    </lineage>
</organism>
<dbReference type="PRINTS" id="PR00721">
    <property type="entry name" value="STOMATIN"/>
</dbReference>
<proteinExistence type="inferred from homology"/>
<comment type="similarity">
    <text evidence="2">Belongs to the band 7/mec-2 family.</text>
</comment>
<dbReference type="InterPro" id="IPR001107">
    <property type="entry name" value="Band_7"/>
</dbReference>
<dbReference type="WBParaSite" id="sdigi.contig847.g9887.t1">
    <property type="protein sequence ID" value="sdigi.contig847.g9887.t1"/>
    <property type="gene ID" value="sdigi.contig847.g9887"/>
</dbReference>
<evidence type="ECO:0000313" key="6">
    <source>
        <dbReference type="Proteomes" id="UP000887581"/>
    </source>
</evidence>
<dbReference type="InterPro" id="IPR018080">
    <property type="entry name" value="Band_7/stomatin-like_CS"/>
</dbReference>
<dbReference type="InterPro" id="IPR036013">
    <property type="entry name" value="Band_7/SPFH_dom_sf"/>
</dbReference>
<dbReference type="Gene3D" id="6.10.250.2090">
    <property type="match status" value="1"/>
</dbReference>
<feature type="compositionally biased region" description="Polar residues" evidence="4">
    <location>
        <begin position="276"/>
        <end position="289"/>
    </location>
</feature>